<feature type="region of interest" description="Disordered" evidence="2">
    <location>
        <begin position="392"/>
        <end position="413"/>
    </location>
</feature>
<keyword evidence="1" id="KW-0175">Coiled coil</keyword>
<feature type="region of interest" description="Disordered" evidence="2">
    <location>
        <begin position="705"/>
        <end position="738"/>
    </location>
</feature>
<dbReference type="Pfam" id="PF00651">
    <property type="entry name" value="BTB"/>
    <property type="match status" value="1"/>
</dbReference>
<protein>
    <recommendedName>
        <fullName evidence="3">BTB domain-containing protein</fullName>
    </recommendedName>
</protein>
<feature type="region of interest" description="Disordered" evidence="2">
    <location>
        <begin position="654"/>
        <end position="678"/>
    </location>
</feature>
<name>A0AAE1Q7G7_9EUCA</name>
<proteinExistence type="predicted"/>
<dbReference type="InterPro" id="IPR011333">
    <property type="entry name" value="SKP1/BTB/POZ_sf"/>
</dbReference>
<feature type="domain" description="BTB" evidence="3">
    <location>
        <begin position="42"/>
        <end position="104"/>
    </location>
</feature>
<dbReference type="Gene3D" id="3.30.710.10">
    <property type="entry name" value="Potassium Channel Kv1.1, Chain A"/>
    <property type="match status" value="1"/>
</dbReference>
<dbReference type="CDD" id="cd18186">
    <property type="entry name" value="BTB_POZ_ZBTB_KLHL-like"/>
    <property type="match status" value="1"/>
</dbReference>
<accession>A0AAE1Q7G7</accession>
<dbReference type="InterPro" id="IPR000210">
    <property type="entry name" value="BTB/POZ_dom"/>
</dbReference>
<keyword evidence="5" id="KW-1185">Reference proteome</keyword>
<organism evidence="4 5">
    <name type="scientific">Petrolisthes manimaculis</name>
    <dbReference type="NCBI Taxonomy" id="1843537"/>
    <lineage>
        <taxon>Eukaryota</taxon>
        <taxon>Metazoa</taxon>
        <taxon>Ecdysozoa</taxon>
        <taxon>Arthropoda</taxon>
        <taxon>Crustacea</taxon>
        <taxon>Multicrustacea</taxon>
        <taxon>Malacostraca</taxon>
        <taxon>Eumalacostraca</taxon>
        <taxon>Eucarida</taxon>
        <taxon>Decapoda</taxon>
        <taxon>Pleocyemata</taxon>
        <taxon>Anomura</taxon>
        <taxon>Galatheoidea</taxon>
        <taxon>Porcellanidae</taxon>
        <taxon>Petrolisthes</taxon>
    </lineage>
</organism>
<feature type="compositionally biased region" description="Low complexity" evidence="2">
    <location>
        <begin position="720"/>
        <end position="736"/>
    </location>
</feature>
<sequence>MMKDNQDTPTDENQCLVSVQTDDFNKAWHDNLRAFRTEEVLTDACLIVGGREFFVHSLVVAAFSRVLQKGLSRFPRVMLIHNIEEEVMSSILDFMYHNLASITRNNLLKFLKACNFLEIELLHTPGYLKLMQELQNQGYPEQVEPEDDNPSISVIRKEDGMRVKLSEHLPKVIIDTKKDGKENKDKITKDQHCHCCCCKRRDNRDEQKKEEEAEQEKVEAEEKETLIKKLNKCGTVISGNGVHHLNDIPAWLFKSSNISLTPVKNSSEPYSPANKYPATPHTQERNSNSQLGSSTSPHTPKSTLDDQNLLPSAVPHSKVNESKYTNRTPAPTIPNTIKSPASTYTSCVRSPRTMARKNLQQSFRSPKHMPVVSQITPASRTVASLRTILPAYRGKPPQNPGCSGQLPPREKVMSPKSKMVPVLANRVTKSQTNHVHKEGDTPRLKCFENTENKTPVKEIIEKSCVNPTRKSIQDVAPQVVNMPQIENPLNYYSPSKRVFVDGNKPLETVTLNCEAEVIESPYIITYLEKNELCSDNAISSVVSQNHTSEQSYSENDTPLAISARDRDVSMSAGAEYRTVVTVEGLDIPRQPSNLLSTSECSNNSTSTIGFFDNNISNHKLQEDPRLEKVMDSSENLYQSTINALPQDEMKVCLSDGSHNSARDPDVSESAGPIDKTSSISKLCPNEVRVLMERLDPIHSGTTENLHNLSSIPGGPGHLDSLPSTSECPASSSSTPEVVDNISSTHKLQEDSEKKVGNIDIHMIGLQKM</sequence>
<dbReference type="Proteomes" id="UP001292094">
    <property type="component" value="Unassembled WGS sequence"/>
</dbReference>
<evidence type="ECO:0000256" key="2">
    <source>
        <dbReference type="SAM" id="MobiDB-lite"/>
    </source>
</evidence>
<gene>
    <name evidence="4" type="ORF">Pmani_008903</name>
</gene>
<evidence type="ECO:0000259" key="3">
    <source>
        <dbReference type="PROSITE" id="PS50097"/>
    </source>
</evidence>
<feature type="compositionally biased region" description="Polar residues" evidence="2">
    <location>
        <begin position="322"/>
        <end position="344"/>
    </location>
</feature>
<evidence type="ECO:0000313" key="5">
    <source>
        <dbReference type="Proteomes" id="UP001292094"/>
    </source>
</evidence>
<feature type="region of interest" description="Disordered" evidence="2">
    <location>
        <begin position="264"/>
        <end position="344"/>
    </location>
</feature>
<reference evidence="4" key="1">
    <citation type="submission" date="2023-11" db="EMBL/GenBank/DDBJ databases">
        <title>Genome assemblies of two species of porcelain crab, Petrolisthes cinctipes and Petrolisthes manimaculis (Anomura: Porcellanidae).</title>
        <authorList>
            <person name="Angst P."/>
        </authorList>
    </citation>
    <scope>NUCLEOTIDE SEQUENCE</scope>
    <source>
        <strain evidence="4">PB745_02</strain>
        <tissue evidence="4">Gill</tissue>
    </source>
</reference>
<evidence type="ECO:0000256" key="1">
    <source>
        <dbReference type="SAM" id="Coils"/>
    </source>
</evidence>
<dbReference type="PROSITE" id="PS50097">
    <property type="entry name" value="BTB"/>
    <property type="match status" value="1"/>
</dbReference>
<evidence type="ECO:0000313" key="4">
    <source>
        <dbReference type="EMBL" id="KAK4320212.1"/>
    </source>
</evidence>
<dbReference type="SMART" id="SM00225">
    <property type="entry name" value="BTB"/>
    <property type="match status" value="1"/>
</dbReference>
<dbReference type="EMBL" id="JAWZYT010000684">
    <property type="protein sequence ID" value="KAK4320212.1"/>
    <property type="molecule type" value="Genomic_DNA"/>
</dbReference>
<dbReference type="AlphaFoldDB" id="A0AAE1Q7G7"/>
<dbReference type="SUPFAM" id="SSF54695">
    <property type="entry name" value="POZ domain"/>
    <property type="match status" value="1"/>
</dbReference>
<feature type="compositionally biased region" description="Polar residues" evidence="2">
    <location>
        <begin position="285"/>
        <end position="310"/>
    </location>
</feature>
<comment type="caution">
    <text evidence="4">The sequence shown here is derived from an EMBL/GenBank/DDBJ whole genome shotgun (WGS) entry which is preliminary data.</text>
</comment>
<feature type="coiled-coil region" evidence="1">
    <location>
        <begin position="201"/>
        <end position="228"/>
    </location>
</feature>